<dbReference type="PANTHER" id="PTHR45663:SF11">
    <property type="entry name" value="GEO12009P1"/>
    <property type="match status" value="1"/>
</dbReference>
<evidence type="ECO:0000256" key="3">
    <source>
        <dbReference type="ARBA" id="ARBA00022982"/>
    </source>
</evidence>
<protein>
    <recommendedName>
        <fullName evidence="6 7">Thioredoxin</fullName>
    </recommendedName>
</protein>
<dbReference type="Proteomes" id="UP000178372">
    <property type="component" value="Unassembled WGS sequence"/>
</dbReference>
<evidence type="ECO:0000256" key="5">
    <source>
        <dbReference type="ARBA" id="ARBA00023284"/>
    </source>
</evidence>
<dbReference type="EMBL" id="MFZF01000033">
    <property type="protein sequence ID" value="OGK15208.1"/>
    <property type="molecule type" value="Genomic_DNA"/>
</dbReference>
<dbReference type="NCBIfam" id="TIGR01068">
    <property type="entry name" value="thioredoxin"/>
    <property type="match status" value="1"/>
</dbReference>
<keyword evidence="3" id="KW-0249">Electron transport</keyword>
<reference evidence="11 12" key="1">
    <citation type="journal article" date="2016" name="Nat. Commun.">
        <title>Thousands of microbial genomes shed light on interconnected biogeochemical processes in an aquifer system.</title>
        <authorList>
            <person name="Anantharaman K."/>
            <person name="Brown C.T."/>
            <person name="Hug L.A."/>
            <person name="Sharon I."/>
            <person name="Castelle C.J."/>
            <person name="Probst A.J."/>
            <person name="Thomas B.C."/>
            <person name="Singh A."/>
            <person name="Wilkins M.J."/>
            <person name="Karaoz U."/>
            <person name="Brodie E.L."/>
            <person name="Williams K.H."/>
            <person name="Hubbard S.S."/>
            <person name="Banfield J.F."/>
        </authorList>
    </citation>
    <scope>NUCLEOTIDE SEQUENCE [LARGE SCALE GENOMIC DNA]</scope>
</reference>
<dbReference type="FunFam" id="3.40.30.10:FF:000001">
    <property type="entry name" value="Thioredoxin"/>
    <property type="match status" value="1"/>
</dbReference>
<feature type="site" description="Deprotonates C-terminal active site Cys" evidence="8">
    <location>
        <position position="25"/>
    </location>
</feature>
<dbReference type="InterPro" id="IPR005746">
    <property type="entry name" value="Thioredoxin"/>
</dbReference>
<name>A0A1F7G8F1_9BACT</name>
<dbReference type="Pfam" id="PF00085">
    <property type="entry name" value="Thioredoxin"/>
    <property type="match status" value="1"/>
</dbReference>
<dbReference type="InterPro" id="IPR017937">
    <property type="entry name" value="Thioredoxin_CS"/>
</dbReference>
<evidence type="ECO:0000256" key="7">
    <source>
        <dbReference type="PIRNR" id="PIRNR000077"/>
    </source>
</evidence>
<evidence type="ECO:0000256" key="8">
    <source>
        <dbReference type="PIRSR" id="PIRSR000077-1"/>
    </source>
</evidence>
<dbReference type="PROSITE" id="PS00194">
    <property type="entry name" value="THIOREDOXIN_1"/>
    <property type="match status" value="1"/>
</dbReference>
<comment type="caution">
    <text evidence="11">The sequence shown here is derived from an EMBL/GenBank/DDBJ whole genome shotgun (WGS) entry which is preliminary data.</text>
</comment>
<dbReference type="PROSITE" id="PS51352">
    <property type="entry name" value="THIOREDOXIN_2"/>
    <property type="match status" value="1"/>
</dbReference>
<dbReference type="Gene3D" id="3.40.30.10">
    <property type="entry name" value="Glutaredoxin"/>
    <property type="match status" value="1"/>
</dbReference>
<keyword evidence="4 9" id="KW-1015">Disulfide bond</keyword>
<proteinExistence type="inferred from homology"/>
<evidence type="ECO:0000256" key="4">
    <source>
        <dbReference type="ARBA" id="ARBA00023157"/>
    </source>
</evidence>
<dbReference type="InterPro" id="IPR013766">
    <property type="entry name" value="Thioredoxin_domain"/>
</dbReference>
<evidence type="ECO:0000256" key="9">
    <source>
        <dbReference type="PIRSR" id="PIRSR000077-4"/>
    </source>
</evidence>
<dbReference type="GO" id="GO:0005737">
    <property type="term" value="C:cytoplasm"/>
    <property type="evidence" value="ECO:0007669"/>
    <property type="project" value="TreeGrafter"/>
</dbReference>
<dbReference type="PRINTS" id="PR00421">
    <property type="entry name" value="THIOREDOXIN"/>
</dbReference>
<organism evidence="11 12">
    <name type="scientific">Candidatus Roizmanbacteria bacterium RIFCSPHIGHO2_01_FULL_39_12b</name>
    <dbReference type="NCBI Taxonomy" id="1802030"/>
    <lineage>
        <taxon>Bacteria</taxon>
        <taxon>Candidatus Roizmaniibacteriota</taxon>
    </lineage>
</organism>
<gene>
    <name evidence="11" type="ORF">A2690_00320</name>
</gene>
<feature type="site" description="Contributes to redox potential value" evidence="8">
    <location>
        <position position="33"/>
    </location>
</feature>
<dbReference type="SUPFAM" id="SSF52833">
    <property type="entry name" value="Thioredoxin-like"/>
    <property type="match status" value="1"/>
</dbReference>
<dbReference type="AlphaFoldDB" id="A0A1F7G8F1"/>
<evidence type="ECO:0000256" key="2">
    <source>
        <dbReference type="ARBA" id="ARBA00022448"/>
    </source>
</evidence>
<feature type="active site" description="Nucleophile" evidence="8">
    <location>
        <position position="31"/>
    </location>
</feature>
<feature type="disulfide bond" description="Redox-active" evidence="9">
    <location>
        <begin position="31"/>
        <end position="34"/>
    </location>
</feature>
<dbReference type="GO" id="GO:0015035">
    <property type="term" value="F:protein-disulfide reductase activity"/>
    <property type="evidence" value="ECO:0007669"/>
    <property type="project" value="UniProtKB-UniRule"/>
</dbReference>
<evidence type="ECO:0000313" key="11">
    <source>
        <dbReference type="EMBL" id="OGK15208.1"/>
    </source>
</evidence>
<evidence type="ECO:0000256" key="1">
    <source>
        <dbReference type="ARBA" id="ARBA00008987"/>
    </source>
</evidence>
<evidence type="ECO:0000259" key="10">
    <source>
        <dbReference type="PROSITE" id="PS51352"/>
    </source>
</evidence>
<evidence type="ECO:0000256" key="6">
    <source>
        <dbReference type="NCBIfam" id="TIGR01068"/>
    </source>
</evidence>
<feature type="site" description="Contributes to redox potential value" evidence="8">
    <location>
        <position position="32"/>
    </location>
</feature>
<accession>A0A1F7G8F1</accession>
<feature type="domain" description="Thioredoxin" evidence="10">
    <location>
        <begin position="1"/>
        <end position="107"/>
    </location>
</feature>
<feature type="active site" description="Nucleophile" evidence="8">
    <location>
        <position position="34"/>
    </location>
</feature>
<evidence type="ECO:0000313" key="12">
    <source>
        <dbReference type="Proteomes" id="UP000178372"/>
    </source>
</evidence>
<sequence>MAIAFTSTSTFDTDVLKKEGVVFVDFYANWCGPCKMTEPIVEELSQSPNYKDVNFVKVDVDAHNELAARYNVLSIPTFMIFKKGRVVSQFIGARDKAFFEREIKLAL</sequence>
<dbReference type="PIRSF" id="PIRSF000077">
    <property type="entry name" value="Thioredoxin"/>
    <property type="match status" value="1"/>
</dbReference>
<keyword evidence="5 9" id="KW-0676">Redox-active center</keyword>
<comment type="similarity">
    <text evidence="1 7">Belongs to the thioredoxin family.</text>
</comment>
<keyword evidence="2" id="KW-0813">Transport</keyword>
<dbReference type="PANTHER" id="PTHR45663">
    <property type="entry name" value="GEO12009P1"/>
    <property type="match status" value="1"/>
</dbReference>
<dbReference type="InterPro" id="IPR036249">
    <property type="entry name" value="Thioredoxin-like_sf"/>
</dbReference>
<dbReference type="CDD" id="cd02947">
    <property type="entry name" value="TRX_family"/>
    <property type="match status" value="1"/>
</dbReference>